<evidence type="ECO:0000259" key="1">
    <source>
        <dbReference type="PROSITE" id="PS50011"/>
    </source>
</evidence>
<dbReference type="SUPFAM" id="SSF56112">
    <property type="entry name" value="Protein kinase-like (PK-like)"/>
    <property type="match status" value="1"/>
</dbReference>
<dbReference type="InterPro" id="IPR011009">
    <property type="entry name" value="Kinase-like_dom_sf"/>
</dbReference>
<dbReference type="Proteomes" id="UP000554482">
    <property type="component" value="Unassembled WGS sequence"/>
</dbReference>
<dbReference type="OrthoDB" id="40902at2759"/>
<evidence type="ECO:0000313" key="3">
    <source>
        <dbReference type="Proteomes" id="UP000554482"/>
    </source>
</evidence>
<organism evidence="2 3">
    <name type="scientific">Thalictrum thalictroides</name>
    <name type="common">Rue-anemone</name>
    <name type="synonym">Anemone thalictroides</name>
    <dbReference type="NCBI Taxonomy" id="46969"/>
    <lineage>
        <taxon>Eukaryota</taxon>
        <taxon>Viridiplantae</taxon>
        <taxon>Streptophyta</taxon>
        <taxon>Embryophyta</taxon>
        <taxon>Tracheophyta</taxon>
        <taxon>Spermatophyta</taxon>
        <taxon>Magnoliopsida</taxon>
        <taxon>Ranunculales</taxon>
        <taxon>Ranunculaceae</taxon>
        <taxon>Thalictroideae</taxon>
        <taxon>Thalictrum</taxon>
    </lineage>
</organism>
<keyword evidence="3" id="KW-1185">Reference proteome</keyword>
<dbReference type="PROSITE" id="PS50011">
    <property type="entry name" value="PROTEIN_KINASE_DOM"/>
    <property type="match status" value="1"/>
</dbReference>
<name>A0A7J6W4Q8_THATH</name>
<evidence type="ECO:0000313" key="2">
    <source>
        <dbReference type="EMBL" id="KAF5192053.1"/>
    </source>
</evidence>
<accession>A0A7J6W4Q8</accession>
<sequence length="63" mass="6991">MPNAQCEEAIKGILPSSIFGPFDAIDFGLFDFVKPDKRLNDIVGSAYYVAPEVLHRAYSTELL</sequence>
<dbReference type="AlphaFoldDB" id="A0A7J6W4Q8"/>
<feature type="non-terminal residue" evidence="2">
    <location>
        <position position="1"/>
    </location>
</feature>
<comment type="caution">
    <text evidence="2">The sequence shown here is derived from an EMBL/GenBank/DDBJ whole genome shotgun (WGS) entry which is preliminary data.</text>
</comment>
<dbReference type="GO" id="GO:0004672">
    <property type="term" value="F:protein kinase activity"/>
    <property type="evidence" value="ECO:0007669"/>
    <property type="project" value="InterPro"/>
</dbReference>
<keyword evidence="2" id="KW-0418">Kinase</keyword>
<reference evidence="2 3" key="1">
    <citation type="submission" date="2020-06" db="EMBL/GenBank/DDBJ databases">
        <title>Transcriptomic and genomic resources for Thalictrum thalictroides and T. hernandezii: Facilitating candidate gene discovery in an emerging model plant lineage.</title>
        <authorList>
            <person name="Arias T."/>
            <person name="Riano-Pachon D.M."/>
            <person name="Di Stilio V.S."/>
        </authorList>
    </citation>
    <scope>NUCLEOTIDE SEQUENCE [LARGE SCALE GENOMIC DNA]</scope>
    <source>
        <strain evidence="3">cv. WT478/WT964</strain>
        <tissue evidence="2">Leaves</tissue>
    </source>
</reference>
<dbReference type="GO" id="GO:0005524">
    <property type="term" value="F:ATP binding"/>
    <property type="evidence" value="ECO:0007669"/>
    <property type="project" value="InterPro"/>
</dbReference>
<feature type="domain" description="Protein kinase" evidence="1">
    <location>
        <begin position="1"/>
        <end position="63"/>
    </location>
</feature>
<gene>
    <name evidence="2" type="ORF">FRX31_018360</name>
</gene>
<dbReference type="InterPro" id="IPR000719">
    <property type="entry name" value="Prot_kinase_dom"/>
</dbReference>
<keyword evidence="2" id="KW-0808">Transferase</keyword>
<proteinExistence type="predicted"/>
<protein>
    <submittedName>
        <fullName evidence="2">Cdpk-related protein kinase</fullName>
    </submittedName>
</protein>
<dbReference type="EMBL" id="JABWDY010021946">
    <property type="protein sequence ID" value="KAF5192053.1"/>
    <property type="molecule type" value="Genomic_DNA"/>
</dbReference>
<dbReference type="Gene3D" id="1.10.510.10">
    <property type="entry name" value="Transferase(Phosphotransferase) domain 1"/>
    <property type="match status" value="1"/>
</dbReference>